<evidence type="ECO:0000313" key="3">
    <source>
        <dbReference type="EMBL" id="ORZ15316.1"/>
    </source>
</evidence>
<protein>
    <recommendedName>
        <fullName evidence="2">F-box domain-containing protein</fullName>
    </recommendedName>
</protein>
<dbReference type="Proteomes" id="UP000193560">
    <property type="component" value="Unassembled WGS sequence"/>
</dbReference>
<accession>A0A1X2IF83</accession>
<feature type="domain" description="F-box" evidence="2">
    <location>
        <begin position="2"/>
        <end position="51"/>
    </location>
</feature>
<dbReference type="AlphaFoldDB" id="A0A1X2IF83"/>
<evidence type="ECO:0000256" key="1">
    <source>
        <dbReference type="SAM" id="MobiDB-lite"/>
    </source>
</evidence>
<feature type="region of interest" description="Disordered" evidence="1">
    <location>
        <begin position="354"/>
        <end position="380"/>
    </location>
</feature>
<evidence type="ECO:0000313" key="4">
    <source>
        <dbReference type="Proteomes" id="UP000193560"/>
    </source>
</evidence>
<feature type="compositionally biased region" description="Low complexity" evidence="1">
    <location>
        <begin position="167"/>
        <end position="179"/>
    </location>
</feature>
<reference evidence="3 4" key="1">
    <citation type="submission" date="2016-07" db="EMBL/GenBank/DDBJ databases">
        <title>Pervasive Adenine N6-methylation of Active Genes in Fungi.</title>
        <authorList>
            <consortium name="DOE Joint Genome Institute"/>
            <person name="Mondo S.J."/>
            <person name="Dannebaum R.O."/>
            <person name="Kuo R.C."/>
            <person name="Labutti K."/>
            <person name="Haridas S."/>
            <person name="Kuo A."/>
            <person name="Salamov A."/>
            <person name="Ahrendt S.R."/>
            <person name="Lipzen A."/>
            <person name="Sullivan W."/>
            <person name="Andreopoulos W.B."/>
            <person name="Clum A."/>
            <person name="Lindquist E."/>
            <person name="Daum C."/>
            <person name="Ramamoorthy G.K."/>
            <person name="Gryganskyi A."/>
            <person name="Culley D."/>
            <person name="Magnuson J.K."/>
            <person name="James T.Y."/>
            <person name="O'Malley M.A."/>
            <person name="Stajich J.E."/>
            <person name="Spatafora J.W."/>
            <person name="Visel A."/>
            <person name="Grigoriev I.V."/>
        </authorList>
    </citation>
    <scope>NUCLEOTIDE SEQUENCE [LARGE SCALE GENOMIC DNA]</scope>
    <source>
        <strain evidence="3 4">NRRL 1336</strain>
    </source>
</reference>
<dbReference type="PROSITE" id="PS50181">
    <property type="entry name" value="FBOX"/>
    <property type="match status" value="1"/>
</dbReference>
<comment type="caution">
    <text evidence="3">The sequence shown here is derived from an EMBL/GenBank/DDBJ whole genome shotgun (WGS) entry which is preliminary data.</text>
</comment>
<evidence type="ECO:0000259" key="2">
    <source>
        <dbReference type="PROSITE" id="PS50181"/>
    </source>
</evidence>
<sequence>MAVSLTDLPYELLLQMAQNLSYSDLWYFGTCSKRTRILAFELILSKYQINLIRPKVINPFAHLVHAAVAYLDRHGHQPTTIQSVANHLVVAINDRTPYDRFMADTLEFLLDKCLAILIDSIFLELPFASSSTPSYKGTQLSPPPTLNENDQTNLQNYTTITNTHENTTTTTIPHINDNNADTEPMDRQHPLSNLFPPSSNTYGLSTAAAAATAATAATATATAATSTTTSTSLATATVSSHNPTATCAALRMADFLFTLDSILAVLFADSPHRRLIREHLERTMTRLAQQYRKQDQAETAKTGLRVCVLFVCRLVQQQILTIADASAFARHLPEFFTTHPFDVRFGWASTSIRSNSSNNTTTTTTTTTQTETTATSAAAAGTGDDEWVEYDIGVRDNMDRHRQGGGSATTATSVPYDGDSGDGGGGSGGGGGGGTFALGSNLVMHMQHPRWLVWFQETELRMMVLLDLVRAVVDQIYQSRPNDHIHLSYMTNMLQDTFTAFNTFKSR</sequence>
<feature type="compositionally biased region" description="Gly residues" evidence="1">
    <location>
        <begin position="421"/>
        <end position="432"/>
    </location>
</feature>
<dbReference type="STRING" id="90262.A0A1X2IF83"/>
<dbReference type="InterPro" id="IPR001810">
    <property type="entry name" value="F-box_dom"/>
</dbReference>
<organism evidence="3 4">
    <name type="scientific">Absidia repens</name>
    <dbReference type="NCBI Taxonomy" id="90262"/>
    <lineage>
        <taxon>Eukaryota</taxon>
        <taxon>Fungi</taxon>
        <taxon>Fungi incertae sedis</taxon>
        <taxon>Mucoromycota</taxon>
        <taxon>Mucoromycotina</taxon>
        <taxon>Mucoromycetes</taxon>
        <taxon>Mucorales</taxon>
        <taxon>Cunninghamellaceae</taxon>
        <taxon>Absidia</taxon>
    </lineage>
</organism>
<feature type="region of interest" description="Disordered" evidence="1">
    <location>
        <begin position="167"/>
        <end position="187"/>
    </location>
</feature>
<dbReference type="EMBL" id="MCGE01000013">
    <property type="protein sequence ID" value="ORZ15316.1"/>
    <property type="molecule type" value="Genomic_DNA"/>
</dbReference>
<gene>
    <name evidence="3" type="ORF">BCR42DRAFT_416851</name>
</gene>
<proteinExistence type="predicted"/>
<dbReference type="OrthoDB" id="2236924at2759"/>
<name>A0A1X2IF83_9FUNG</name>
<feature type="region of interest" description="Disordered" evidence="1">
    <location>
        <begin position="399"/>
        <end position="432"/>
    </location>
</feature>
<keyword evidence="4" id="KW-1185">Reference proteome</keyword>